<evidence type="ECO:0000313" key="1">
    <source>
        <dbReference type="EMBL" id="MBB4247285.1"/>
    </source>
</evidence>
<protein>
    <submittedName>
        <fullName evidence="1">Uncharacterized protein</fullName>
    </submittedName>
</protein>
<dbReference type="Proteomes" id="UP000587070">
    <property type="component" value="Unassembled WGS sequence"/>
</dbReference>
<proteinExistence type="predicted"/>
<dbReference type="AlphaFoldDB" id="A0A840G5W7"/>
<organism evidence="1 2">
    <name type="scientific">Rhodocyclus tenuis</name>
    <name type="common">Rhodospirillum tenue</name>
    <dbReference type="NCBI Taxonomy" id="1066"/>
    <lineage>
        <taxon>Bacteria</taxon>
        <taxon>Pseudomonadati</taxon>
        <taxon>Pseudomonadota</taxon>
        <taxon>Betaproteobacteria</taxon>
        <taxon>Rhodocyclales</taxon>
        <taxon>Rhodocyclaceae</taxon>
        <taxon>Rhodocyclus</taxon>
    </lineage>
</organism>
<name>A0A840G5W7_RHOTE</name>
<comment type="caution">
    <text evidence="1">The sequence shown here is derived from an EMBL/GenBank/DDBJ whole genome shotgun (WGS) entry which is preliminary data.</text>
</comment>
<reference evidence="1 2" key="1">
    <citation type="submission" date="2020-08" db="EMBL/GenBank/DDBJ databases">
        <title>Genome sequencing of Purple Non-Sulfur Bacteria from various extreme environments.</title>
        <authorList>
            <person name="Mayer M."/>
        </authorList>
    </citation>
    <scope>NUCLEOTIDE SEQUENCE [LARGE SCALE GENOMIC DNA]</scope>
    <source>
        <strain evidence="1 2">2761</strain>
    </source>
</reference>
<sequence length="218" mass="23862">MPLKPVTEYVGGVGPRQRVWDAIRLLAATEGVVFTERDILSAVPRKALADVDLSAIRDYRRGLVAAGILVVAVEGTARNAAAYRLAVDSGIEAPRVRRDGTRVTTGLAQEQMWRTLRMLPTEFNARELASYASTPENPVSEVAAADYLGNLNRAGYLIVVSVGKGNAYSSQRARYRLDPRRNSGPKPPMVCRTHVVYDPNLGRVVWQPPVSEETAIYG</sequence>
<dbReference type="RefSeq" id="WP_153116057.1">
    <property type="nucleotide sequence ID" value="NZ_JACIGE010000005.1"/>
</dbReference>
<evidence type="ECO:0000313" key="2">
    <source>
        <dbReference type="Proteomes" id="UP000587070"/>
    </source>
</evidence>
<dbReference type="OrthoDB" id="8080957at2"/>
<dbReference type="EMBL" id="JACIGE010000005">
    <property type="protein sequence ID" value="MBB4247285.1"/>
    <property type="molecule type" value="Genomic_DNA"/>
</dbReference>
<gene>
    <name evidence="1" type="ORF">GGD90_001656</name>
</gene>
<keyword evidence="2" id="KW-1185">Reference proteome</keyword>
<accession>A0A840G5W7</accession>